<name>A0A1B1B5R9_9ACTN</name>
<reference evidence="2 4" key="2">
    <citation type="submission" date="2021-03" db="EMBL/GenBank/DDBJ databases">
        <title>Genomic Encyclopedia of Type Strains, Phase IV (KMG-IV): sequencing the most valuable type-strain genomes for metagenomic binning, comparative biology and taxonomic classification.</title>
        <authorList>
            <person name="Goeker M."/>
        </authorList>
    </citation>
    <scope>NUCLEOTIDE SEQUENCE [LARGE SCALE GENOMIC DNA]</scope>
    <source>
        <strain evidence="2 4">DSM 40499</strain>
    </source>
</reference>
<proteinExistence type="predicted"/>
<dbReference type="Proteomes" id="UP001519309">
    <property type="component" value="Unassembled WGS sequence"/>
</dbReference>
<evidence type="ECO:0000313" key="2">
    <source>
        <dbReference type="EMBL" id="MBP2052479.1"/>
    </source>
</evidence>
<dbReference type="EMBL" id="CP016279">
    <property type="protein sequence ID" value="ANP54168.1"/>
    <property type="molecule type" value="Genomic_DNA"/>
</dbReference>
<dbReference type="Proteomes" id="UP000092659">
    <property type="component" value="Chromosome"/>
</dbReference>
<dbReference type="KEGG" id="sgs:AVL59_35465"/>
<dbReference type="AlphaFoldDB" id="A0A1B1B5R9"/>
<evidence type="ECO:0000313" key="1">
    <source>
        <dbReference type="EMBL" id="ANP54168.1"/>
    </source>
</evidence>
<reference evidence="1 3" key="1">
    <citation type="submission" date="2016-06" db="EMBL/GenBank/DDBJ databases">
        <title>Complete genome sequence of Streptomyces griseochromogenes ATCC 14511, the Blasticidin S producer.</title>
        <authorList>
            <person name="Wu L."/>
        </authorList>
    </citation>
    <scope>NUCLEOTIDE SEQUENCE [LARGE SCALE GENOMIC DNA]</scope>
    <source>
        <strain evidence="1 3">ATCC 14511</strain>
    </source>
</reference>
<organism evidence="1 3">
    <name type="scientific">Streptomyces griseochromogenes</name>
    <dbReference type="NCBI Taxonomy" id="68214"/>
    <lineage>
        <taxon>Bacteria</taxon>
        <taxon>Bacillati</taxon>
        <taxon>Actinomycetota</taxon>
        <taxon>Actinomycetes</taxon>
        <taxon>Kitasatosporales</taxon>
        <taxon>Streptomycetaceae</taxon>
        <taxon>Streptomyces</taxon>
    </lineage>
</organism>
<gene>
    <name evidence="1" type="ORF">AVL59_35465</name>
    <name evidence="2" type="ORF">J2Z21_005462</name>
</gene>
<evidence type="ECO:0000313" key="4">
    <source>
        <dbReference type="Proteomes" id="UP001519309"/>
    </source>
</evidence>
<protein>
    <submittedName>
        <fullName evidence="1">Uncharacterized protein</fullName>
    </submittedName>
</protein>
<keyword evidence="4" id="KW-1185">Reference proteome</keyword>
<dbReference type="RefSeq" id="WP_067312911.1">
    <property type="nucleotide sequence ID" value="NZ_CP016279.1"/>
</dbReference>
<evidence type="ECO:0000313" key="3">
    <source>
        <dbReference type="Proteomes" id="UP000092659"/>
    </source>
</evidence>
<dbReference type="EMBL" id="JAGGLP010000011">
    <property type="protein sequence ID" value="MBP2052479.1"/>
    <property type="molecule type" value="Genomic_DNA"/>
</dbReference>
<accession>A0A1B1B5R9</accession>
<sequence length="91" mass="9710">MPLDTLAQVPAAPRAPERADTPTIVPRRVFWLSANPVPRTAGRGYVRLFRSMPVLPQPLSGSGNGALYPRILGVRTVIPLGPVAVATESAR</sequence>